<feature type="transmembrane region" description="Helical" evidence="12">
    <location>
        <begin position="171"/>
        <end position="188"/>
    </location>
</feature>
<feature type="domain" description="Peptidase M50" evidence="13">
    <location>
        <begin position="102"/>
        <end position="158"/>
    </location>
</feature>
<keyword evidence="4 14" id="KW-0645">Protease</keyword>
<dbReference type="InterPro" id="IPR008915">
    <property type="entry name" value="Peptidase_M50"/>
</dbReference>
<evidence type="ECO:0000256" key="11">
    <source>
        <dbReference type="ARBA" id="ARBA00023136"/>
    </source>
</evidence>
<sequence>MVKINKYFIPYIFFLLYIGYKGNLLLSFCVVFMHELTHYMVARKLGFKGFDIEIFPLGFSLNLEGLEEATTKEDLIISISGPLLNILLSMIFYFLYFKFHNYYLYSLYLSNLIIGIFNFIPAFPLDGGRILRDILCFKTFYREANRITMNISIIIGILLMFLYIFLFMKEINNFSLGIASLFIIISSLKEKERIAYIIMTHIVKKKYKFIKKGYIENKDVSIYYKVNLLQVLSLIDKSKYTVFTVLDDDMKVIDILYEEEIVEGLKSYGNLTLEEFIDVENEEFNNKDV</sequence>
<dbReference type="PANTHER" id="PTHR39188:SF3">
    <property type="entry name" value="STAGE IV SPORULATION PROTEIN FB"/>
    <property type="match status" value="1"/>
</dbReference>
<organism evidence="14 15">
    <name type="scientific">Clostridium niameyense</name>
    <dbReference type="NCBI Taxonomy" id="1622073"/>
    <lineage>
        <taxon>Bacteria</taxon>
        <taxon>Bacillati</taxon>
        <taxon>Bacillota</taxon>
        <taxon>Clostridia</taxon>
        <taxon>Eubacteriales</taxon>
        <taxon>Clostridiaceae</taxon>
        <taxon>Clostridium</taxon>
    </lineage>
</organism>
<feature type="transmembrane region" description="Helical" evidence="12">
    <location>
        <begin position="75"/>
        <end position="96"/>
    </location>
</feature>
<dbReference type="GO" id="GO:0006508">
    <property type="term" value="P:proteolysis"/>
    <property type="evidence" value="ECO:0007669"/>
    <property type="project" value="UniProtKB-KW"/>
</dbReference>
<evidence type="ECO:0000256" key="5">
    <source>
        <dbReference type="ARBA" id="ARBA00022692"/>
    </source>
</evidence>
<keyword evidence="8" id="KW-0862">Zinc</keyword>
<evidence type="ECO:0000256" key="9">
    <source>
        <dbReference type="ARBA" id="ARBA00022989"/>
    </source>
</evidence>
<feature type="transmembrane region" description="Helical" evidence="12">
    <location>
        <begin position="147"/>
        <end position="165"/>
    </location>
</feature>
<keyword evidence="15" id="KW-1185">Reference proteome</keyword>
<dbReference type="EMBL" id="SXDP01000001">
    <property type="protein sequence ID" value="NEZ45670.1"/>
    <property type="molecule type" value="Genomic_DNA"/>
</dbReference>
<evidence type="ECO:0000256" key="6">
    <source>
        <dbReference type="ARBA" id="ARBA00022723"/>
    </source>
</evidence>
<comment type="cofactor">
    <cofactor evidence="1">
        <name>Zn(2+)</name>
        <dbReference type="ChEBI" id="CHEBI:29105"/>
    </cofactor>
</comment>
<comment type="caution">
    <text evidence="14">The sequence shown here is derived from an EMBL/GenBank/DDBJ whole genome shotgun (WGS) entry which is preliminary data.</text>
</comment>
<dbReference type="AlphaFoldDB" id="A0A6M0R7I8"/>
<dbReference type="RefSeq" id="WP_050606789.1">
    <property type="nucleotide sequence ID" value="NZ_CABKUB010000006.1"/>
</dbReference>
<evidence type="ECO:0000256" key="12">
    <source>
        <dbReference type="SAM" id="Phobius"/>
    </source>
</evidence>
<keyword evidence="7" id="KW-0378">Hydrolase</keyword>
<comment type="similarity">
    <text evidence="3">Belongs to the peptidase M50B family.</text>
</comment>
<evidence type="ECO:0000313" key="15">
    <source>
        <dbReference type="Proteomes" id="UP000473885"/>
    </source>
</evidence>
<evidence type="ECO:0000256" key="2">
    <source>
        <dbReference type="ARBA" id="ARBA00004141"/>
    </source>
</evidence>
<keyword evidence="9 12" id="KW-1133">Transmembrane helix</keyword>
<evidence type="ECO:0000313" key="14">
    <source>
        <dbReference type="EMBL" id="NEZ45670.1"/>
    </source>
</evidence>
<proteinExistence type="inferred from homology"/>
<evidence type="ECO:0000259" key="13">
    <source>
        <dbReference type="Pfam" id="PF02163"/>
    </source>
</evidence>
<keyword evidence="5 12" id="KW-0812">Transmembrane</keyword>
<evidence type="ECO:0000256" key="8">
    <source>
        <dbReference type="ARBA" id="ARBA00022833"/>
    </source>
</evidence>
<protein>
    <submittedName>
        <fullName evidence="14">Metalloprotease</fullName>
    </submittedName>
</protein>
<feature type="domain" description="Peptidase M50" evidence="13">
    <location>
        <begin position="28"/>
        <end position="97"/>
    </location>
</feature>
<dbReference type="GO" id="GO:0016020">
    <property type="term" value="C:membrane"/>
    <property type="evidence" value="ECO:0007669"/>
    <property type="project" value="UniProtKB-SubCell"/>
</dbReference>
<keyword evidence="10 14" id="KW-0482">Metalloprotease</keyword>
<dbReference type="PANTHER" id="PTHR39188">
    <property type="entry name" value="MEMBRANE-ASSOCIATED ZINC METALLOPROTEASE M50B"/>
    <property type="match status" value="1"/>
</dbReference>
<comment type="subcellular location">
    <subcellularLocation>
        <location evidence="2">Membrane</location>
        <topology evidence="2">Multi-pass membrane protein</topology>
    </subcellularLocation>
</comment>
<accession>A0A6M0R7I8</accession>
<evidence type="ECO:0000256" key="3">
    <source>
        <dbReference type="ARBA" id="ARBA00007931"/>
    </source>
</evidence>
<evidence type="ECO:0000256" key="4">
    <source>
        <dbReference type="ARBA" id="ARBA00022670"/>
    </source>
</evidence>
<dbReference type="CDD" id="cd06161">
    <property type="entry name" value="S2P-M50_SpoIVFB"/>
    <property type="match status" value="1"/>
</dbReference>
<keyword evidence="6" id="KW-0479">Metal-binding</keyword>
<evidence type="ECO:0000256" key="7">
    <source>
        <dbReference type="ARBA" id="ARBA00022801"/>
    </source>
</evidence>
<reference evidence="14 15" key="1">
    <citation type="submission" date="2019-04" db="EMBL/GenBank/DDBJ databases">
        <title>Genome sequencing of Clostridium botulinum Groups I-IV and Clostridium butyricum.</title>
        <authorList>
            <person name="Brunt J."/>
            <person name="Van Vliet A.H.M."/>
            <person name="Stringer S.C."/>
            <person name="Carter A.T."/>
            <person name="Peck M.W."/>
        </authorList>
    </citation>
    <scope>NUCLEOTIDE SEQUENCE [LARGE SCALE GENOMIC DNA]</scope>
    <source>
        <strain evidence="14 15">IFR 18/094</strain>
    </source>
</reference>
<feature type="transmembrane region" description="Helical" evidence="12">
    <location>
        <begin position="12"/>
        <end position="33"/>
    </location>
</feature>
<dbReference type="GO" id="GO:0008237">
    <property type="term" value="F:metallopeptidase activity"/>
    <property type="evidence" value="ECO:0007669"/>
    <property type="project" value="UniProtKB-KW"/>
</dbReference>
<dbReference type="OrthoDB" id="166377at2"/>
<evidence type="ECO:0000256" key="1">
    <source>
        <dbReference type="ARBA" id="ARBA00001947"/>
    </source>
</evidence>
<gene>
    <name evidence="14" type="ORF">FDF74_00425</name>
</gene>
<dbReference type="Pfam" id="PF02163">
    <property type="entry name" value="Peptidase_M50"/>
    <property type="match status" value="2"/>
</dbReference>
<evidence type="ECO:0000256" key="10">
    <source>
        <dbReference type="ARBA" id="ARBA00023049"/>
    </source>
</evidence>
<dbReference type="Proteomes" id="UP000473885">
    <property type="component" value="Unassembled WGS sequence"/>
</dbReference>
<feature type="transmembrane region" description="Helical" evidence="12">
    <location>
        <begin position="102"/>
        <end position="126"/>
    </location>
</feature>
<name>A0A6M0R7I8_9CLOT</name>
<keyword evidence="11 12" id="KW-0472">Membrane</keyword>
<dbReference type="GO" id="GO:0046872">
    <property type="term" value="F:metal ion binding"/>
    <property type="evidence" value="ECO:0007669"/>
    <property type="project" value="UniProtKB-KW"/>
</dbReference>